<organism evidence="1 2">
    <name type="scientific">Caballeronia udeis</name>
    <dbReference type="NCBI Taxonomy" id="1232866"/>
    <lineage>
        <taxon>Bacteria</taxon>
        <taxon>Pseudomonadati</taxon>
        <taxon>Pseudomonadota</taxon>
        <taxon>Betaproteobacteria</taxon>
        <taxon>Burkholderiales</taxon>
        <taxon>Burkholderiaceae</taxon>
        <taxon>Caballeronia</taxon>
    </lineage>
</organism>
<dbReference type="Proteomes" id="UP001620514">
    <property type="component" value="Unassembled WGS sequence"/>
</dbReference>
<dbReference type="PANTHER" id="PTHR47197">
    <property type="entry name" value="PROTEIN NIRF"/>
    <property type="match status" value="1"/>
</dbReference>
<dbReference type="Gene3D" id="2.130.10.10">
    <property type="entry name" value="YVTN repeat-like/Quinoprotein amine dehydrogenase"/>
    <property type="match status" value="2"/>
</dbReference>
<protein>
    <submittedName>
        <fullName evidence="1">DNA-binding beta-propeller fold protein YncE</fullName>
    </submittedName>
</protein>
<evidence type="ECO:0000313" key="2">
    <source>
        <dbReference type="Proteomes" id="UP001620514"/>
    </source>
</evidence>
<evidence type="ECO:0000313" key="1">
    <source>
        <dbReference type="EMBL" id="MFK4443175.1"/>
    </source>
</evidence>
<comment type="caution">
    <text evidence="1">The sequence shown here is derived from an EMBL/GenBank/DDBJ whole genome shotgun (WGS) entry which is preliminary data.</text>
</comment>
<reference evidence="1 2" key="1">
    <citation type="submission" date="2024-11" db="EMBL/GenBank/DDBJ databases">
        <title>Using genomics to understand microbial adaptation to soil warming.</title>
        <authorList>
            <person name="Deangelis K.M. PhD."/>
        </authorList>
    </citation>
    <scope>NUCLEOTIDE SEQUENCE [LARGE SCALE GENOMIC DNA]</scope>
    <source>
        <strain evidence="1 2">GAS97</strain>
    </source>
</reference>
<dbReference type="GO" id="GO:0003677">
    <property type="term" value="F:DNA binding"/>
    <property type="evidence" value="ECO:0007669"/>
    <property type="project" value="UniProtKB-KW"/>
</dbReference>
<sequence length="381" mass="40028">MQKTLAFKPETNNGSNTKRMEMMSYKLKSLALLGSLFSCVLTGHVDAAELKMISKVQIPGAPLDSFDISYVDQKTNRYYLADRSNKAVDIIDGTTEKVVGQVPGFVGFDKDNDTAGPNGVLVIGNEAWAGDGDSSVKVIDLKSQTIVDTIRTGGKNRADEMAYDPKDHVFIVTNDADDPPFVTLISTKPGHKILKKIVFKDATDGIEQPIYYAPKGIFLMTVPEIKGDKSTGGIAMIDPLKGEVTKVVKVSGCTPAGLARGPGKNLVIGCNAGGKKSTLKPVTLIVNGDSGAVVASVSDMGAADEVAYSAKNGQYYISGRQMPNGPVLGVIDAKTNTLLQSIPTGGNAHSVATSDVNGHVFVPLPKTGGPCGGCIGVYSTQ</sequence>
<dbReference type="InterPro" id="IPR051200">
    <property type="entry name" value="Host-pathogen_enzymatic-act"/>
</dbReference>
<dbReference type="PANTHER" id="PTHR47197:SF3">
    <property type="entry name" value="DIHYDRO-HEME D1 DEHYDROGENASE"/>
    <property type="match status" value="1"/>
</dbReference>
<name>A0ABW8MHK4_9BURK</name>
<gene>
    <name evidence="1" type="ORF">ABH943_003197</name>
</gene>
<dbReference type="RefSeq" id="WP_404607719.1">
    <property type="nucleotide sequence ID" value="NZ_JBIYDN010000008.1"/>
</dbReference>
<proteinExistence type="predicted"/>
<keyword evidence="2" id="KW-1185">Reference proteome</keyword>
<dbReference type="InterPro" id="IPR015943">
    <property type="entry name" value="WD40/YVTN_repeat-like_dom_sf"/>
</dbReference>
<dbReference type="InterPro" id="IPR011048">
    <property type="entry name" value="Haem_d1_sf"/>
</dbReference>
<dbReference type="EMBL" id="JBIYDN010000008">
    <property type="protein sequence ID" value="MFK4443175.1"/>
    <property type="molecule type" value="Genomic_DNA"/>
</dbReference>
<accession>A0ABW8MHK4</accession>
<dbReference type="SUPFAM" id="SSF51004">
    <property type="entry name" value="C-terminal (heme d1) domain of cytochrome cd1-nitrite reductase"/>
    <property type="match status" value="1"/>
</dbReference>
<keyword evidence="1" id="KW-0238">DNA-binding</keyword>